<proteinExistence type="predicted"/>
<dbReference type="AlphaFoldDB" id="A0A918RR20"/>
<evidence type="ECO:0000256" key="1">
    <source>
        <dbReference type="SAM" id="Phobius"/>
    </source>
</evidence>
<protein>
    <recommendedName>
        <fullName evidence="4">DUF3429 domain-containing protein</fullName>
    </recommendedName>
</protein>
<keyword evidence="1" id="KW-0812">Transmembrane</keyword>
<gene>
    <name evidence="2" type="ORF">GCM10011617_30450</name>
</gene>
<accession>A0A918RR20</accession>
<sequence>MALPKSLRQLGYAGLLPQAAALLVALDGRDWRWTALAVGFGYAALIFSFLGGVWWGIGVARDDAPGWIFAVAVAPSLIALAAYLPWIGGYAWPGPSLLVIGACLLLTPLVDRAIGFLPAGWLELRLQLSLGLGAMTLALGVQAL</sequence>
<reference evidence="2" key="1">
    <citation type="journal article" date="2014" name="Int. J. Syst. Evol. Microbiol.">
        <title>Complete genome sequence of Corynebacterium casei LMG S-19264T (=DSM 44701T), isolated from a smear-ripened cheese.</title>
        <authorList>
            <consortium name="US DOE Joint Genome Institute (JGI-PGF)"/>
            <person name="Walter F."/>
            <person name="Albersmeier A."/>
            <person name="Kalinowski J."/>
            <person name="Ruckert C."/>
        </authorList>
    </citation>
    <scope>NUCLEOTIDE SEQUENCE</scope>
    <source>
        <strain evidence="2">KCTC 32422</strain>
    </source>
</reference>
<feature type="transmembrane region" description="Helical" evidence="1">
    <location>
        <begin position="90"/>
        <end position="110"/>
    </location>
</feature>
<dbReference type="RefSeq" id="WP_189543075.1">
    <property type="nucleotide sequence ID" value="NZ_BMZD01000012.1"/>
</dbReference>
<keyword evidence="1" id="KW-0472">Membrane</keyword>
<dbReference type="Proteomes" id="UP000634139">
    <property type="component" value="Unassembled WGS sequence"/>
</dbReference>
<keyword evidence="1" id="KW-1133">Transmembrane helix</keyword>
<comment type="caution">
    <text evidence="2">The sequence shown here is derived from an EMBL/GenBank/DDBJ whole genome shotgun (WGS) entry which is preliminary data.</text>
</comment>
<keyword evidence="3" id="KW-1185">Reference proteome</keyword>
<reference evidence="2" key="2">
    <citation type="submission" date="2020-09" db="EMBL/GenBank/DDBJ databases">
        <authorList>
            <person name="Sun Q."/>
            <person name="Kim S."/>
        </authorList>
    </citation>
    <scope>NUCLEOTIDE SEQUENCE</scope>
    <source>
        <strain evidence="2">KCTC 32422</strain>
    </source>
</reference>
<feature type="transmembrane region" description="Helical" evidence="1">
    <location>
        <begin position="35"/>
        <end position="57"/>
    </location>
</feature>
<evidence type="ECO:0000313" key="2">
    <source>
        <dbReference type="EMBL" id="GHA07688.1"/>
    </source>
</evidence>
<dbReference type="InterPro" id="IPR021836">
    <property type="entry name" value="DUF3429"/>
</dbReference>
<name>A0A918RR20_9SPHN</name>
<evidence type="ECO:0000313" key="3">
    <source>
        <dbReference type="Proteomes" id="UP000634139"/>
    </source>
</evidence>
<dbReference type="EMBL" id="BMZD01000012">
    <property type="protein sequence ID" value="GHA07688.1"/>
    <property type="molecule type" value="Genomic_DNA"/>
</dbReference>
<evidence type="ECO:0008006" key="4">
    <source>
        <dbReference type="Google" id="ProtNLM"/>
    </source>
</evidence>
<feature type="transmembrane region" description="Helical" evidence="1">
    <location>
        <begin position="64"/>
        <end position="84"/>
    </location>
</feature>
<dbReference type="Pfam" id="PF11911">
    <property type="entry name" value="DUF3429"/>
    <property type="match status" value="1"/>
</dbReference>
<organism evidence="2 3">
    <name type="scientific">Novosphingobium arvoryzae</name>
    <dbReference type="NCBI Taxonomy" id="1256514"/>
    <lineage>
        <taxon>Bacteria</taxon>
        <taxon>Pseudomonadati</taxon>
        <taxon>Pseudomonadota</taxon>
        <taxon>Alphaproteobacteria</taxon>
        <taxon>Sphingomonadales</taxon>
        <taxon>Sphingomonadaceae</taxon>
        <taxon>Novosphingobium</taxon>
    </lineage>
</organism>